<name>A0ABV4U2R7_9BACT</name>
<dbReference type="InterPro" id="IPR011006">
    <property type="entry name" value="CheY-like_superfamily"/>
</dbReference>
<dbReference type="EMBL" id="JBGUBD010000001">
    <property type="protein sequence ID" value="MFA9477134.1"/>
    <property type="molecule type" value="Genomic_DNA"/>
</dbReference>
<evidence type="ECO:0000259" key="3">
    <source>
        <dbReference type="PROSITE" id="PS50110"/>
    </source>
</evidence>
<keyword evidence="5" id="KW-1185">Reference proteome</keyword>
<dbReference type="SUPFAM" id="SSF52172">
    <property type="entry name" value="CheY-like"/>
    <property type="match status" value="1"/>
</dbReference>
<feature type="region of interest" description="Disordered" evidence="2">
    <location>
        <begin position="153"/>
        <end position="178"/>
    </location>
</feature>
<reference evidence="4 5" key="1">
    <citation type="submission" date="2024-08" db="EMBL/GenBank/DDBJ databases">
        <title>Whole-genome sequencing of halo(alkali)philic microorganisms from hypersaline lakes.</title>
        <authorList>
            <person name="Sorokin D.Y."/>
            <person name="Merkel A.Y."/>
            <person name="Messina E."/>
            <person name="Yakimov M."/>
        </authorList>
    </citation>
    <scope>NUCLEOTIDE SEQUENCE [LARGE SCALE GENOMIC DNA]</scope>
    <source>
        <strain evidence="4 5">AB-hyl4</strain>
    </source>
</reference>
<accession>A0ABV4U2R7</accession>
<evidence type="ECO:0000313" key="5">
    <source>
        <dbReference type="Proteomes" id="UP001575105"/>
    </source>
</evidence>
<feature type="compositionally biased region" description="Polar residues" evidence="2">
    <location>
        <begin position="158"/>
        <end position="171"/>
    </location>
</feature>
<evidence type="ECO:0000313" key="4">
    <source>
        <dbReference type="EMBL" id="MFA9477134.1"/>
    </source>
</evidence>
<dbReference type="Proteomes" id="UP001575105">
    <property type="component" value="Unassembled WGS sequence"/>
</dbReference>
<dbReference type="RefSeq" id="WP_425344055.1">
    <property type="nucleotide sequence ID" value="NZ_JBGUBD010000001.1"/>
</dbReference>
<dbReference type="InterPro" id="IPR001789">
    <property type="entry name" value="Sig_transdc_resp-reg_receiver"/>
</dbReference>
<gene>
    <name evidence="4" type="ORF">ACERK3_02385</name>
</gene>
<evidence type="ECO:0000256" key="1">
    <source>
        <dbReference type="PROSITE-ProRule" id="PRU00169"/>
    </source>
</evidence>
<comment type="caution">
    <text evidence="1">Lacks conserved residue(s) required for the propagation of feature annotation.</text>
</comment>
<dbReference type="Gene3D" id="3.40.50.2300">
    <property type="match status" value="1"/>
</dbReference>
<dbReference type="PROSITE" id="PS50110">
    <property type="entry name" value="RESPONSE_REGULATORY"/>
    <property type="match status" value="1"/>
</dbReference>
<sequence length="178" mass="20108">MRSVNPPRFNVLLTQDRDHAIEHWTRQLPRLLEPQGVHAHLARTGREAVDLATRLDVHAAVVDLLTPADDMRSASRDPMPGGLWLLQVLRRKPNRPPVVVVANDAYTLRQAQRFLNEALRLGAFSVINRPVDLDPLLQVIRRLIDRRYAGAWPAGRTEPNQSNDVFSSSQPKLDKPAD</sequence>
<evidence type="ECO:0000256" key="2">
    <source>
        <dbReference type="SAM" id="MobiDB-lite"/>
    </source>
</evidence>
<feature type="domain" description="Response regulatory" evidence="3">
    <location>
        <begin position="10"/>
        <end position="144"/>
    </location>
</feature>
<organism evidence="4 5">
    <name type="scientific">Natronomicrosphaera hydrolytica</name>
    <dbReference type="NCBI Taxonomy" id="3242702"/>
    <lineage>
        <taxon>Bacteria</taxon>
        <taxon>Pseudomonadati</taxon>
        <taxon>Planctomycetota</taxon>
        <taxon>Phycisphaerae</taxon>
        <taxon>Phycisphaerales</taxon>
        <taxon>Phycisphaeraceae</taxon>
        <taxon>Natronomicrosphaera</taxon>
    </lineage>
</organism>
<protein>
    <submittedName>
        <fullName evidence="4">Response regulator</fullName>
    </submittedName>
</protein>
<comment type="caution">
    <text evidence="4">The sequence shown here is derived from an EMBL/GenBank/DDBJ whole genome shotgun (WGS) entry which is preliminary data.</text>
</comment>
<proteinExistence type="predicted"/>